<dbReference type="Pfam" id="PF08281">
    <property type="entry name" value="Sigma70_r4_2"/>
    <property type="match status" value="1"/>
</dbReference>
<dbReference type="InterPro" id="IPR013325">
    <property type="entry name" value="RNA_pol_sigma_r2"/>
</dbReference>
<keyword evidence="5" id="KW-0804">Transcription</keyword>
<dbReference type="InterPro" id="IPR036388">
    <property type="entry name" value="WH-like_DNA-bd_sf"/>
</dbReference>
<dbReference type="NCBIfam" id="TIGR02983">
    <property type="entry name" value="SigE-fam_strep"/>
    <property type="match status" value="1"/>
</dbReference>
<gene>
    <name evidence="8" type="ORF">FHR34_006215</name>
</gene>
<dbReference type="EMBL" id="JACHJV010000001">
    <property type="protein sequence ID" value="MBB4927222.1"/>
    <property type="molecule type" value="Genomic_DNA"/>
</dbReference>
<comment type="caution">
    <text evidence="8">The sequence shown here is derived from an EMBL/GenBank/DDBJ whole genome shotgun (WGS) entry which is preliminary data.</text>
</comment>
<dbReference type="Gene3D" id="1.10.1740.10">
    <property type="match status" value="1"/>
</dbReference>
<keyword evidence="4" id="KW-0238">DNA-binding</keyword>
<dbReference type="GO" id="GO:0006352">
    <property type="term" value="P:DNA-templated transcription initiation"/>
    <property type="evidence" value="ECO:0007669"/>
    <property type="project" value="InterPro"/>
</dbReference>
<evidence type="ECO:0000313" key="9">
    <source>
        <dbReference type="Proteomes" id="UP000540506"/>
    </source>
</evidence>
<organism evidence="8 9">
    <name type="scientific">Kitasatospora kifunensis</name>
    <name type="common">Streptomyces kifunensis</name>
    <dbReference type="NCBI Taxonomy" id="58351"/>
    <lineage>
        <taxon>Bacteria</taxon>
        <taxon>Bacillati</taxon>
        <taxon>Actinomycetota</taxon>
        <taxon>Actinomycetes</taxon>
        <taxon>Kitasatosporales</taxon>
        <taxon>Streptomycetaceae</taxon>
        <taxon>Kitasatospora</taxon>
    </lineage>
</organism>
<dbReference type="PANTHER" id="PTHR43133:SF50">
    <property type="entry name" value="ECF RNA POLYMERASE SIGMA FACTOR SIGM"/>
    <property type="match status" value="1"/>
</dbReference>
<dbReference type="InterPro" id="IPR007627">
    <property type="entry name" value="RNA_pol_sigma70_r2"/>
</dbReference>
<dbReference type="Pfam" id="PF04542">
    <property type="entry name" value="Sigma70_r2"/>
    <property type="match status" value="1"/>
</dbReference>
<evidence type="ECO:0000313" key="8">
    <source>
        <dbReference type="EMBL" id="MBB4927222.1"/>
    </source>
</evidence>
<keyword evidence="9" id="KW-1185">Reference proteome</keyword>
<reference evidence="8 9" key="1">
    <citation type="submission" date="2020-08" db="EMBL/GenBank/DDBJ databases">
        <title>Sequencing the genomes of 1000 actinobacteria strains.</title>
        <authorList>
            <person name="Klenk H.-P."/>
        </authorList>
    </citation>
    <scope>NUCLEOTIDE SEQUENCE [LARGE SCALE GENOMIC DNA]</scope>
    <source>
        <strain evidence="8 9">DSM 41654</strain>
    </source>
</reference>
<feature type="domain" description="RNA polymerase sigma-70 region 2" evidence="6">
    <location>
        <begin position="32"/>
        <end position="99"/>
    </location>
</feature>
<evidence type="ECO:0000259" key="7">
    <source>
        <dbReference type="Pfam" id="PF08281"/>
    </source>
</evidence>
<evidence type="ECO:0000256" key="2">
    <source>
        <dbReference type="ARBA" id="ARBA00023015"/>
    </source>
</evidence>
<dbReference type="InterPro" id="IPR013324">
    <property type="entry name" value="RNA_pol_sigma_r3/r4-like"/>
</dbReference>
<keyword evidence="3" id="KW-0731">Sigma factor</keyword>
<evidence type="ECO:0000259" key="6">
    <source>
        <dbReference type="Pfam" id="PF04542"/>
    </source>
</evidence>
<dbReference type="GO" id="GO:0003677">
    <property type="term" value="F:DNA binding"/>
    <property type="evidence" value="ECO:0007669"/>
    <property type="project" value="UniProtKB-KW"/>
</dbReference>
<evidence type="ECO:0000256" key="1">
    <source>
        <dbReference type="ARBA" id="ARBA00010641"/>
    </source>
</evidence>
<evidence type="ECO:0000256" key="3">
    <source>
        <dbReference type="ARBA" id="ARBA00023082"/>
    </source>
</evidence>
<dbReference type="AlphaFoldDB" id="A0A7W7VY10"/>
<dbReference type="GO" id="GO:0016987">
    <property type="term" value="F:sigma factor activity"/>
    <property type="evidence" value="ECO:0007669"/>
    <property type="project" value="UniProtKB-KW"/>
</dbReference>
<dbReference type="Gene3D" id="1.10.10.10">
    <property type="entry name" value="Winged helix-like DNA-binding domain superfamily/Winged helix DNA-binding domain"/>
    <property type="match status" value="1"/>
</dbReference>
<evidence type="ECO:0000256" key="4">
    <source>
        <dbReference type="ARBA" id="ARBA00023125"/>
    </source>
</evidence>
<sequence length="187" mass="20773">MGVRGVALGKSSSAREAADAGFLEFATGRTGQLYRSAYFLTGGDTHLAEDLLQETLGRMYALWHRTSWRGRRGQIDNPAAYAQAVLVRTFLSHRRRRSSTEWPTHQFPELAGEEGDPTLRLALLDALAQLPPTDRAVLVLRYWEDRSVEETAEILRASSGAVRVRSSRALVRLRALLGDSLPELAAR</sequence>
<dbReference type="CDD" id="cd06171">
    <property type="entry name" value="Sigma70_r4"/>
    <property type="match status" value="1"/>
</dbReference>
<proteinExistence type="inferred from homology"/>
<dbReference type="InterPro" id="IPR014325">
    <property type="entry name" value="RNA_pol_sigma-E_actinobac"/>
</dbReference>
<feature type="domain" description="RNA polymerase sigma factor 70 region 4 type 2" evidence="7">
    <location>
        <begin position="121"/>
        <end position="173"/>
    </location>
</feature>
<protein>
    <submittedName>
        <fullName evidence="8">RNA polymerase sigma-70 factor (Sigma-E family)</fullName>
    </submittedName>
</protein>
<comment type="similarity">
    <text evidence="1">Belongs to the sigma-70 factor family. ECF subfamily.</text>
</comment>
<dbReference type="SUPFAM" id="SSF88659">
    <property type="entry name" value="Sigma3 and sigma4 domains of RNA polymerase sigma factors"/>
    <property type="match status" value="1"/>
</dbReference>
<keyword evidence="2" id="KW-0805">Transcription regulation</keyword>
<dbReference type="InterPro" id="IPR013249">
    <property type="entry name" value="RNA_pol_sigma70_r4_t2"/>
</dbReference>
<dbReference type="InterPro" id="IPR039425">
    <property type="entry name" value="RNA_pol_sigma-70-like"/>
</dbReference>
<name>A0A7W7VY10_KITKI</name>
<dbReference type="NCBIfam" id="TIGR02937">
    <property type="entry name" value="sigma70-ECF"/>
    <property type="match status" value="1"/>
</dbReference>
<dbReference type="SUPFAM" id="SSF88946">
    <property type="entry name" value="Sigma2 domain of RNA polymerase sigma factors"/>
    <property type="match status" value="1"/>
</dbReference>
<evidence type="ECO:0000256" key="5">
    <source>
        <dbReference type="ARBA" id="ARBA00023163"/>
    </source>
</evidence>
<dbReference type="PANTHER" id="PTHR43133">
    <property type="entry name" value="RNA POLYMERASE ECF-TYPE SIGMA FACTO"/>
    <property type="match status" value="1"/>
</dbReference>
<dbReference type="Proteomes" id="UP000540506">
    <property type="component" value="Unassembled WGS sequence"/>
</dbReference>
<dbReference type="InterPro" id="IPR014284">
    <property type="entry name" value="RNA_pol_sigma-70_dom"/>
</dbReference>
<accession>A0A7W7VY10</accession>